<evidence type="ECO:0000256" key="1">
    <source>
        <dbReference type="ARBA" id="ARBA00010122"/>
    </source>
</evidence>
<evidence type="ECO:0000256" key="5">
    <source>
        <dbReference type="ARBA" id="ARBA00022777"/>
    </source>
</evidence>
<organism evidence="9 10">
    <name type="scientific">Turicibacter faecis</name>
    <dbReference type="NCBI Taxonomy" id="2963365"/>
    <lineage>
        <taxon>Bacteria</taxon>
        <taxon>Bacillati</taxon>
        <taxon>Bacillota</taxon>
        <taxon>Erysipelotrichia</taxon>
        <taxon>Erysipelotrichales</taxon>
        <taxon>Turicibacteraceae</taxon>
        <taxon>Turicibacter</taxon>
    </lineage>
</organism>
<dbReference type="Pfam" id="PF00696">
    <property type="entry name" value="AA_kinase"/>
    <property type="match status" value="1"/>
</dbReference>
<protein>
    <recommendedName>
        <fullName evidence="2">aspartate kinase</fullName>
        <ecNumber evidence="2">2.7.2.4</ecNumber>
    </recommendedName>
</protein>
<keyword evidence="5" id="KW-0418">Kinase</keyword>
<accession>A0ABN6ZIB6</accession>
<keyword evidence="3" id="KW-0808">Transferase</keyword>
<dbReference type="RefSeq" id="WP_338617223.1">
    <property type="nucleotide sequence ID" value="NZ_AP028127.1"/>
</dbReference>
<dbReference type="PROSITE" id="PS00324">
    <property type="entry name" value="ASPARTOKINASE"/>
    <property type="match status" value="1"/>
</dbReference>
<dbReference type="PANTHER" id="PTHR21499">
    <property type="entry name" value="ASPARTATE KINASE"/>
    <property type="match status" value="1"/>
</dbReference>
<reference evidence="9" key="1">
    <citation type="journal article" date="2024" name="Int. J. Syst. Evol. Microbiol.">
        <title>Turicibacter faecis sp. nov., isolated from faeces of heart failure mouse model.</title>
        <authorList>
            <person name="Imamura Y."/>
            <person name="Motooka D."/>
            <person name="Nakajima Y."/>
            <person name="Ito S."/>
            <person name="Kitakaze M."/>
            <person name="Iida T."/>
            <person name="Nakamura S."/>
        </authorList>
    </citation>
    <scope>NUCLEOTIDE SEQUENCE</scope>
    <source>
        <strain evidence="9">TC023</strain>
    </source>
</reference>
<evidence type="ECO:0000256" key="3">
    <source>
        <dbReference type="ARBA" id="ARBA00022679"/>
    </source>
</evidence>
<comment type="catalytic activity">
    <reaction evidence="7">
        <text>L-aspartate + ATP = 4-phospho-L-aspartate + ADP</text>
        <dbReference type="Rhea" id="RHEA:23776"/>
        <dbReference type="ChEBI" id="CHEBI:29991"/>
        <dbReference type="ChEBI" id="CHEBI:30616"/>
        <dbReference type="ChEBI" id="CHEBI:57535"/>
        <dbReference type="ChEBI" id="CHEBI:456216"/>
        <dbReference type="EC" id="2.7.2.4"/>
    </reaction>
</comment>
<dbReference type="SUPFAM" id="SSF53633">
    <property type="entry name" value="Carbamate kinase-like"/>
    <property type="match status" value="1"/>
</dbReference>
<sequence length="345" mass="38704">MDIVVMKFGGTSVRDQAMRYQAFRHIRREVSAGYKVVVVVSAMGRHGEPYATDSLKELVTYHVSKREYDRLLSCGEILSSIVMSDFLQQQGLKVTSLAPSEVGIKTDTNYTNANIITVEIDKMMDLFNDYDVLVAPGFLGTTEDGSITTLGRGGSDTSAVALGGALKATYVDIYSDVEGVMTADPKLVKNARVLEKISYDSLIALAARGAKVIHLKAIELAKKNHVNLRLRSTSADHIGTYVVDEEVTTLSLTYKAGYTRYEIFGVVRPIECHELVKHGEYWYAQTYDEEAVEKYLKDEGLSYEKHGNYVQVSWMNQQRTPMELTFYVDALKLEETLNFLHYNLI</sequence>
<dbReference type="InterPro" id="IPR001048">
    <property type="entry name" value="Asp/Glu/Uridylate_kinase"/>
</dbReference>
<evidence type="ECO:0000256" key="7">
    <source>
        <dbReference type="ARBA" id="ARBA00047872"/>
    </source>
</evidence>
<dbReference type="Proteomes" id="UP001432099">
    <property type="component" value="Chromosome"/>
</dbReference>
<keyword evidence="4" id="KW-0547">Nucleotide-binding</keyword>
<name>A0ABN6ZIB6_9FIRM</name>
<comment type="similarity">
    <text evidence="1">Belongs to the aspartokinase family.</text>
</comment>
<evidence type="ECO:0000256" key="6">
    <source>
        <dbReference type="ARBA" id="ARBA00022840"/>
    </source>
</evidence>
<evidence type="ECO:0000259" key="8">
    <source>
        <dbReference type="Pfam" id="PF00696"/>
    </source>
</evidence>
<dbReference type="PANTHER" id="PTHR21499:SF3">
    <property type="entry name" value="ASPARTOKINASE"/>
    <property type="match status" value="1"/>
</dbReference>
<dbReference type="Gene3D" id="3.40.1160.10">
    <property type="entry name" value="Acetylglutamate kinase-like"/>
    <property type="match status" value="1"/>
</dbReference>
<evidence type="ECO:0000313" key="9">
    <source>
        <dbReference type="EMBL" id="BEH91076.1"/>
    </source>
</evidence>
<dbReference type="InterPro" id="IPR018042">
    <property type="entry name" value="Aspartate_kinase_CS"/>
</dbReference>
<dbReference type="EMBL" id="AP028127">
    <property type="protein sequence ID" value="BEH91076.1"/>
    <property type="molecule type" value="Genomic_DNA"/>
</dbReference>
<keyword evidence="10" id="KW-1185">Reference proteome</keyword>
<evidence type="ECO:0000313" key="10">
    <source>
        <dbReference type="Proteomes" id="UP001432099"/>
    </source>
</evidence>
<dbReference type="EC" id="2.7.2.4" evidence="2"/>
<dbReference type="InterPro" id="IPR036393">
    <property type="entry name" value="AceGlu_kinase-like_sf"/>
</dbReference>
<evidence type="ECO:0000256" key="4">
    <source>
        <dbReference type="ARBA" id="ARBA00022741"/>
    </source>
</evidence>
<gene>
    <name evidence="9" type="ORF">T23_11780</name>
</gene>
<evidence type="ECO:0000256" key="2">
    <source>
        <dbReference type="ARBA" id="ARBA00013059"/>
    </source>
</evidence>
<proteinExistence type="inferred from homology"/>
<keyword evidence="6" id="KW-0067">ATP-binding</keyword>
<feature type="domain" description="Aspartate/glutamate/uridylate kinase" evidence="8">
    <location>
        <begin position="3"/>
        <end position="230"/>
    </location>
</feature>